<dbReference type="InterPro" id="IPR011011">
    <property type="entry name" value="Znf_FYVE_PHD"/>
</dbReference>
<evidence type="ECO:0000313" key="8">
    <source>
        <dbReference type="Proteomes" id="UP001292094"/>
    </source>
</evidence>
<evidence type="ECO:0000256" key="1">
    <source>
        <dbReference type="ARBA" id="ARBA00022723"/>
    </source>
</evidence>
<dbReference type="Gene3D" id="2.20.25.240">
    <property type="match status" value="1"/>
</dbReference>
<feature type="compositionally biased region" description="Polar residues" evidence="4">
    <location>
        <begin position="69"/>
        <end position="97"/>
    </location>
</feature>
<dbReference type="InterPro" id="IPR019786">
    <property type="entry name" value="Zinc_finger_PHD-type_CS"/>
</dbReference>
<reference evidence="7" key="1">
    <citation type="submission" date="2023-11" db="EMBL/GenBank/DDBJ databases">
        <title>Genome assemblies of two species of porcelain crab, Petrolisthes cinctipes and Petrolisthes manimaculis (Anomura: Porcellanidae).</title>
        <authorList>
            <person name="Angst P."/>
        </authorList>
    </citation>
    <scope>NUCLEOTIDE SEQUENCE</scope>
    <source>
        <strain evidence="7">PB745_02</strain>
        <tissue evidence="7">Gill</tissue>
    </source>
</reference>
<evidence type="ECO:0000256" key="2">
    <source>
        <dbReference type="ARBA" id="ARBA00022771"/>
    </source>
</evidence>
<comment type="caution">
    <text evidence="7">The sequence shown here is derived from an EMBL/GenBank/DDBJ whole genome shotgun (WGS) entry which is preliminary data.</text>
</comment>
<dbReference type="Pfam" id="PF04500">
    <property type="entry name" value="FLYWCH"/>
    <property type="match status" value="1"/>
</dbReference>
<proteinExistence type="predicted"/>
<keyword evidence="8" id="KW-1185">Reference proteome</keyword>
<protein>
    <recommendedName>
        <fullName evidence="9">MULE transposase domain-containing protein</fullName>
    </recommendedName>
</protein>
<evidence type="ECO:0000259" key="6">
    <source>
        <dbReference type="Pfam" id="PF10551"/>
    </source>
</evidence>
<keyword evidence="3" id="KW-0862">Zinc</keyword>
<dbReference type="PANTHER" id="PTHR20956">
    <property type="entry name" value="HEH2P"/>
    <property type="match status" value="1"/>
</dbReference>
<evidence type="ECO:0008006" key="9">
    <source>
        <dbReference type="Google" id="ProtNLM"/>
    </source>
</evidence>
<dbReference type="InterPro" id="IPR013083">
    <property type="entry name" value="Znf_RING/FYVE/PHD"/>
</dbReference>
<dbReference type="SUPFAM" id="SSF57903">
    <property type="entry name" value="FYVE/PHD zinc finger"/>
    <property type="match status" value="1"/>
</dbReference>
<dbReference type="Pfam" id="PF10551">
    <property type="entry name" value="MULE"/>
    <property type="match status" value="1"/>
</dbReference>
<accession>A0AAE1UQX1</accession>
<evidence type="ECO:0000256" key="3">
    <source>
        <dbReference type="ARBA" id="ARBA00022833"/>
    </source>
</evidence>
<feature type="domain" description="MULE transposase" evidence="6">
    <location>
        <begin position="348"/>
        <end position="444"/>
    </location>
</feature>
<dbReference type="EMBL" id="JAWZYT010000179">
    <property type="protein sequence ID" value="KAK4326974.1"/>
    <property type="molecule type" value="Genomic_DNA"/>
</dbReference>
<organism evidence="7 8">
    <name type="scientific">Petrolisthes manimaculis</name>
    <dbReference type="NCBI Taxonomy" id="1843537"/>
    <lineage>
        <taxon>Eukaryota</taxon>
        <taxon>Metazoa</taxon>
        <taxon>Ecdysozoa</taxon>
        <taxon>Arthropoda</taxon>
        <taxon>Crustacea</taxon>
        <taxon>Multicrustacea</taxon>
        <taxon>Malacostraca</taxon>
        <taxon>Eumalacostraca</taxon>
        <taxon>Eucarida</taxon>
        <taxon>Decapoda</taxon>
        <taxon>Pleocyemata</taxon>
        <taxon>Anomura</taxon>
        <taxon>Galatheoidea</taxon>
        <taxon>Porcellanidae</taxon>
        <taxon>Petrolisthes</taxon>
    </lineage>
</organism>
<gene>
    <name evidence="7" type="ORF">Pmani_002525</name>
</gene>
<name>A0AAE1UQX1_9EUCA</name>
<dbReference type="AlphaFoldDB" id="A0AAE1UQX1"/>
<dbReference type="GO" id="GO:0008270">
    <property type="term" value="F:zinc ion binding"/>
    <property type="evidence" value="ECO:0007669"/>
    <property type="project" value="UniProtKB-KW"/>
</dbReference>
<dbReference type="Proteomes" id="UP001292094">
    <property type="component" value="Unassembled WGS sequence"/>
</dbReference>
<keyword evidence="1" id="KW-0479">Metal-binding</keyword>
<keyword evidence="2" id="KW-0863">Zinc-finger</keyword>
<dbReference type="PROSITE" id="PS01359">
    <property type="entry name" value="ZF_PHD_1"/>
    <property type="match status" value="1"/>
</dbReference>
<dbReference type="Gene3D" id="3.30.40.10">
    <property type="entry name" value="Zinc/RING finger domain, C3HC4 (zinc finger)"/>
    <property type="match status" value="1"/>
</dbReference>
<sequence length="626" mass="70310">MDSKCRECNRVVTSRQHAIACDSCSLWTHRKCNTGYSFSRYRKAVADGEDLPFECRQCQRSQSHSQSSTIGQPESPTTGTASIHGQPESPTTGTASIHGQPELPAFLHEQPDSPTSDSACLDRSAPVLSDISSLNGSFAQPLVPEEPLIEDPIPHTSDTEPEEITWQVIKGATQRGGAHLINSAGFTYVKQKVTKTSTVWICSKRNKTLKCAARVHQRGQHFCPTETQHNHPSAPDALTSAKVRATLKESLTSHQFTAGSALVTDAVHKHVTVGAPCPSLPTQSAMIRVANRRRQGIRPKHPTDLNFDLKMDAIPEDFLQADITVGPRRHLLYSSPHQLKLLAAAKTWYMDGTFRLVKAPFTQLYSIHAFIRSEHSTKQFPLAFIIMSGKKEADYKAVLKVLLDIIPEPSVSKVVLDFEAAVWKAVKQVLPHVIIQGCAFHFSQAIWRKIQELGLQQAYNRKQGTYMYCRRLMALAFLPSNFIISQFEAIRDATPSNSPLQPLLEYFYCQWIQNPIFDVSSWCIYMQPIRTNNNCEGWHNRLGSKAGRQQNLNLYKLIHLLNNEAKEVSLNVQLLSDGRLKHYQSKECKKTYTIIHDAWERLQKGDISIKKVLKIVAYVNGPRPKV</sequence>
<evidence type="ECO:0000259" key="5">
    <source>
        <dbReference type="Pfam" id="PF04500"/>
    </source>
</evidence>
<feature type="region of interest" description="Disordered" evidence="4">
    <location>
        <begin position="62"/>
        <end position="99"/>
    </location>
</feature>
<dbReference type="PANTHER" id="PTHR20956:SF12">
    <property type="entry name" value="FLYWCH-TYPE DOMAIN-CONTAINING PROTEIN"/>
    <property type="match status" value="1"/>
</dbReference>
<evidence type="ECO:0000256" key="4">
    <source>
        <dbReference type="SAM" id="MobiDB-lite"/>
    </source>
</evidence>
<dbReference type="InterPro" id="IPR018289">
    <property type="entry name" value="MULE_transposase_dom"/>
</dbReference>
<feature type="domain" description="FLYWCH-type" evidence="5">
    <location>
        <begin position="173"/>
        <end position="231"/>
    </location>
</feature>
<evidence type="ECO:0000313" key="7">
    <source>
        <dbReference type="EMBL" id="KAK4326974.1"/>
    </source>
</evidence>
<dbReference type="InterPro" id="IPR007588">
    <property type="entry name" value="Znf_FLYWCH"/>
</dbReference>